<dbReference type="eggNOG" id="KOG3331">
    <property type="taxonomic scope" value="Eukaryota"/>
</dbReference>
<keyword evidence="3" id="KW-0689">Ribosomal protein</keyword>
<dbReference type="Gene3D" id="6.10.330.20">
    <property type="match status" value="1"/>
</dbReference>
<dbReference type="AlphaFoldDB" id="C1EA71"/>
<proteinExistence type="inferred from homology"/>
<dbReference type="GeneID" id="8245187"/>
<dbReference type="OrthoDB" id="270763at2759"/>
<organism evidence="8 9">
    <name type="scientific">Micromonas commoda (strain RCC299 / NOUM17 / CCMP2709)</name>
    <name type="common">Picoplanktonic green alga</name>
    <dbReference type="NCBI Taxonomy" id="296587"/>
    <lineage>
        <taxon>Eukaryota</taxon>
        <taxon>Viridiplantae</taxon>
        <taxon>Chlorophyta</taxon>
        <taxon>Mamiellophyceae</taxon>
        <taxon>Mamiellales</taxon>
        <taxon>Mamiellaceae</taxon>
        <taxon>Micromonas</taxon>
    </lineage>
</organism>
<name>C1EA71_MICCC</name>
<comment type="subcellular location">
    <subcellularLocation>
        <location evidence="1">Mitochondrion</location>
    </subcellularLocation>
</comment>
<feature type="region of interest" description="Disordered" evidence="7">
    <location>
        <begin position="45"/>
        <end position="94"/>
    </location>
</feature>
<dbReference type="RefSeq" id="XP_002503549.1">
    <property type="nucleotide sequence ID" value="XM_002503503.1"/>
</dbReference>
<dbReference type="SUPFAM" id="SSF46561">
    <property type="entry name" value="Ribosomal protein L29 (L29p)"/>
    <property type="match status" value="1"/>
</dbReference>
<feature type="compositionally biased region" description="Basic and acidic residues" evidence="7">
    <location>
        <begin position="70"/>
        <end position="81"/>
    </location>
</feature>
<evidence type="ECO:0000256" key="7">
    <source>
        <dbReference type="SAM" id="MobiDB-lite"/>
    </source>
</evidence>
<dbReference type="CDD" id="cd00427">
    <property type="entry name" value="Ribosomal_L29_HIP"/>
    <property type="match status" value="1"/>
</dbReference>
<dbReference type="GO" id="GO:0032543">
    <property type="term" value="P:mitochondrial translation"/>
    <property type="evidence" value="ECO:0007669"/>
    <property type="project" value="TreeGrafter"/>
</dbReference>
<dbReference type="EMBL" id="CP001328">
    <property type="protein sequence ID" value="ACO64807.1"/>
    <property type="molecule type" value="Genomic_DNA"/>
</dbReference>
<feature type="compositionally biased region" description="Basic residues" evidence="7">
    <location>
        <begin position="52"/>
        <end position="69"/>
    </location>
</feature>
<evidence type="ECO:0000256" key="6">
    <source>
        <dbReference type="ARBA" id="ARBA00035289"/>
    </source>
</evidence>
<dbReference type="InterPro" id="IPR001854">
    <property type="entry name" value="Ribosomal_uL29"/>
</dbReference>
<comment type="similarity">
    <text evidence="2">Belongs to the universal ribosomal protein uL29 family.</text>
</comment>
<dbReference type="GO" id="GO:0005762">
    <property type="term" value="C:mitochondrial large ribosomal subunit"/>
    <property type="evidence" value="ECO:0007669"/>
    <property type="project" value="TreeGrafter"/>
</dbReference>
<dbReference type="Pfam" id="PF06984">
    <property type="entry name" value="MRP-L47"/>
    <property type="match status" value="1"/>
</dbReference>
<dbReference type="FunCoup" id="C1EA71">
    <property type="interactions" value="274"/>
</dbReference>
<sequence>MHAGPSGKSLQILFRPSRALDRDSRTRVCGLLSLWHFGCARRKGLGEPSARGSRRRPRGGTSRRGRTRARRDTRSPREQRGIHRRNRAGVDSGDAPVMLGGIARRCLGQGIEGQSLLRRLAGDAAQRMGLSRTFGGATAAHSSQGLNSFLDGTRFGPKETADKEPVGRAWETSELRLKSFEDLQGLWYVLLKEKHMLATEKYAARGSRVRMRAPHRIKMIRRSMAKIKTVLTERVDEVAGDDPELRRKFMAVINAK</sequence>
<evidence type="ECO:0000313" key="8">
    <source>
        <dbReference type="EMBL" id="ACO64807.1"/>
    </source>
</evidence>
<keyword evidence="4" id="KW-0496">Mitochondrion</keyword>
<dbReference type="Proteomes" id="UP000002009">
    <property type="component" value="Chromosome 7"/>
</dbReference>
<dbReference type="KEGG" id="mis:MICPUN_59970"/>
<evidence type="ECO:0000256" key="3">
    <source>
        <dbReference type="ARBA" id="ARBA00022980"/>
    </source>
</evidence>
<evidence type="ECO:0000256" key="1">
    <source>
        <dbReference type="ARBA" id="ARBA00004173"/>
    </source>
</evidence>
<keyword evidence="9" id="KW-1185">Reference proteome</keyword>
<dbReference type="PANTHER" id="PTHR21183">
    <property type="entry name" value="RIBOSOMAL PROTEIN L47, MITOCHONDRIAL-RELATED"/>
    <property type="match status" value="1"/>
</dbReference>
<accession>C1EA71</accession>
<dbReference type="InterPro" id="IPR036049">
    <property type="entry name" value="Ribosomal_uL29_sf"/>
</dbReference>
<evidence type="ECO:0000256" key="5">
    <source>
        <dbReference type="ARBA" id="ARBA00023274"/>
    </source>
</evidence>
<evidence type="ECO:0000256" key="4">
    <source>
        <dbReference type="ARBA" id="ARBA00023128"/>
    </source>
</evidence>
<dbReference type="PANTHER" id="PTHR21183:SF18">
    <property type="entry name" value="LARGE RIBOSOMAL SUBUNIT PROTEIN UL29M"/>
    <property type="match status" value="1"/>
</dbReference>
<dbReference type="STRING" id="296587.C1EA71"/>
<evidence type="ECO:0000256" key="2">
    <source>
        <dbReference type="ARBA" id="ARBA00009254"/>
    </source>
</evidence>
<keyword evidence="5" id="KW-0687">Ribonucleoprotein</keyword>
<dbReference type="GO" id="GO:0003735">
    <property type="term" value="F:structural constituent of ribosome"/>
    <property type="evidence" value="ECO:0007669"/>
    <property type="project" value="InterPro"/>
</dbReference>
<gene>
    <name evidence="8" type="ORF">MICPUN_59970</name>
</gene>
<dbReference type="InterPro" id="IPR010729">
    <property type="entry name" value="Ribosomal_uL29_mit"/>
</dbReference>
<dbReference type="InParanoid" id="C1EA71"/>
<feature type="region of interest" description="Disordered" evidence="7">
    <location>
        <begin position="137"/>
        <end position="164"/>
    </location>
</feature>
<evidence type="ECO:0000313" key="9">
    <source>
        <dbReference type="Proteomes" id="UP000002009"/>
    </source>
</evidence>
<dbReference type="InterPro" id="IPR038340">
    <property type="entry name" value="MRP-L47_sf"/>
</dbReference>
<reference evidence="8 9" key="1">
    <citation type="journal article" date="2009" name="Science">
        <title>Green evolution and dynamic adaptations revealed by genomes of the marine picoeukaryotes Micromonas.</title>
        <authorList>
            <person name="Worden A.Z."/>
            <person name="Lee J.H."/>
            <person name="Mock T."/>
            <person name="Rouze P."/>
            <person name="Simmons M.P."/>
            <person name="Aerts A.L."/>
            <person name="Allen A.E."/>
            <person name="Cuvelier M.L."/>
            <person name="Derelle E."/>
            <person name="Everett M.V."/>
            <person name="Foulon E."/>
            <person name="Grimwood J."/>
            <person name="Gundlach H."/>
            <person name="Henrissat B."/>
            <person name="Napoli C."/>
            <person name="McDonald S.M."/>
            <person name="Parker M.S."/>
            <person name="Rombauts S."/>
            <person name="Salamov A."/>
            <person name="Von Dassow P."/>
            <person name="Badger J.H."/>
            <person name="Coutinho P.M."/>
            <person name="Demir E."/>
            <person name="Dubchak I."/>
            <person name="Gentemann C."/>
            <person name="Eikrem W."/>
            <person name="Gready J.E."/>
            <person name="John U."/>
            <person name="Lanier W."/>
            <person name="Lindquist E.A."/>
            <person name="Lucas S."/>
            <person name="Mayer K.F."/>
            <person name="Moreau H."/>
            <person name="Not F."/>
            <person name="Otillar R."/>
            <person name="Panaud O."/>
            <person name="Pangilinan J."/>
            <person name="Paulsen I."/>
            <person name="Piegu B."/>
            <person name="Poliakov A."/>
            <person name="Robbens S."/>
            <person name="Schmutz J."/>
            <person name="Toulza E."/>
            <person name="Wyss T."/>
            <person name="Zelensky A."/>
            <person name="Zhou K."/>
            <person name="Armbrust E.V."/>
            <person name="Bhattacharya D."/>
            <person name="Goodenough U.W."/>
            <person name="Van de Peer Y."/>
            <person name="Grigoriev I.V."/>
        </authorList>
    </citation>
    <scope>NUCLEOTIDE SEQUENCE [LARGE SCALE GENOMIC DNA]</scope>
    <source>
        <strain evidence="9">RCC299 / NOUM17</strain>
    </source>
</reference>
<protein>
    <recommendedName>
        <fullName evidence="6">Large ribosomal subunit protein uL29m</fullName>
    </recommendedName>
</protein>